<feature type="chain" id="PRO_5030559462" description="Lipoprotein" evidence="1">
    <location>
        <begin position="24"/>
        <end position="128"/>
    </location>
</feature>
<accession>A0A7X1B5D7</accession>
<organism evidence="2 3">
    <name type="scientific">Pelagicoccus albus</name>
    <dbReference type="NCBI Taxonomy" id="415222"/>
    <lineage>
        <taxon>Bacteria</taxon>
        <taxon>Pseudomonadati</taxon>
        <taxon>Verrucomicrobiota</taxon>
        <taxon>Opitutia</taxon>
        <taxon>Puniceicoccales</taxon>
        <taxon>Pelagicoccaceae</taxon>
        <taxon>Pelagicoccus</taxon>
    </lineage>
</organism>
<dbReference type="AlphaFoldDB" id="A0A7X1B5D7"/>
<evidence type="ECO:0000256" key="1">
    <source>
        <dbReference type="SAM" id="SignalP"/>
    </source>
</evidence>
<sequence length="128" mass="14350">MRRLVLLLIVSLGASICSPAIYAKKDSSDKSQVKIIKASETKYSRAKILDTKPKKKRRFLWFKKKESPADSLIYRGKTFAQPKKIEVSKSAKGQILEPQKVATGKIETSKKLETEVIDAPSEPEKSVD</sequence>
<evidence type="ECO:0008006" key="4">
    <source>
        <dbReference type="Google" id="ProtNLM"/>
    </source>
</evidence>
<keyword evidence="3" id="KW-1185">Reference proteome</keyword>
<gene>
    <name evidence="2" type="ORF">H5P27_07895</name>
</gene>
<evidence type="ECO:0000313" key="2">
    <source>
        <dbReference type="EMBL" id="MBC2605963.1"/>
    </source>
</evidence>
<dbReference type="EMBL" id="JACHVC010000007">
    <property type="protein sequence ID" value="MBC2605963.1"/>
    <property type="molecule type" value="Genomic_DNA"/>
</dbReference>
<proteinExistence type="predicted"/>
<comment type="caution">
    <text evidence="2">The sequence shown here is derived from an EMBL/GenBank/DDBJ whole genome shotgun (WGS) entry which is preliminary data.</text>
</comment>
<reference evidence="2 3" key="1">
    <citation type="submission" date="2020-07" db="EMBL/GenBank/DDBJ databases">
        <authorList>
            <person name="Feng X."/>
        </authorList>
    </citation>
    <scope>NUCLEOTIDE SEQUENCE [LARGE SCALE GENOMIC DNA]</scope>
    <source>
        <strain evidence="2 3">JCM23202</strain>
    </source>
</reference>
<dbReference type="RefSeq" id="WP_185659850.1">
    <property type="nucleotide sequence ID" value="NZ_JACHVC010000007.1"/>
</dbReference>
<feature type="signal peptide" evidence="1">
    <location>
        <begin position="1"/>
        <end position="23"/>
    </location>
</feature>
<name>A0A7X1B5D7_9BACT</name>
<keyword evidence="1" id="KW-0732">Signal</keyword>
<evidence type="ECO:0000313" key="3">
    <source>
        <dbReference type="Proteomes" id="UP000526501"/>
    </source>
</evidence>
<dbReference type="Proteomes" id="UP000526501">
    <property type="component" value="Unassembled WGS sequence"/>
</dbReference>
<protein>
    <recommendedName>
        <fullName evidence="4">Lipoprotein</fullName>
    </recommendedName>
</protein>